<dbReference type="EMBL" id="JAFNEN010000483">
    <property type="protein sequence ID" value="KAG8182041.1"/>
    <property type="molecule type" value="Genomic_DNA"/>
</dbReference>
<evidence type="ECO:0000313" key="1">
    <source>
        <dbReference type="EMBL" id="KAG8182041.1"/>
    </source>
</evidence>
<accession>A0AAV6UFL6</accession>
<gene>
    <name evidence="1" type="ORF">JTE90_013971</name>
</gene>
<keyword evidence="2" id="KW-1185">Reference proteome</keyword>
<comment type="caution">
    <text evidence="1">The sequence shown here is derived from an EMBL/GenBank/DDBJ whole genome shotgun (WGS) entry which is preliminary data.</text>
</comment>
<dbReference type="AlphaFoldDB" id="A0AAV6UFL6"/>
<dbReference type="Proteomes" id="UP000827092">
    <property type="component" value="Unassembled WGS sequence"/>
</dbReference>
<name>A0AAV6UFL6_9ARAC</name>
<organism evidence="1 2">
    <name type="scientific">Oedothorax gibbosus</name>
    <dbReference type="NCBI Taxonomy" id="931172"/>
    <lineage>
        <taxon>Eukaryota</taxon>
        <taxon>Metazoa</taxon>
        <taxon>Ecdysozoa</taxon>
        <taxon>Arthropoda</taxon>
        <taxon>Chelicerata</taxon>
        <taxon>Arachnida</taxon>
        <taxon>Araneae</taxon>
        <taxon>Araneomorphae</taxon>
        <taxon>Entelegynae</taxon>
        <taxon>Araneoidea</taxon>
        <taxon>Linyphiidae</taxon>
        <taxon>Erigoninae</taxon>
        <taxon>Oedothorax</taxon>
    </lineage>
</organism>
<protein>
    <submittedName>
        <fullName evidence="1">Uncharacterized protein</fullName>
    </submittedName>
</protein>
<sequence>MALLKSCFRCFVPCTNRRKNASRFQNEPVVKWKKDDIISFETLTQPHARSYDHDRPSEIQDEVHEENSDRLNFCTSLESLEPMSPNVVPKKKLLRVYSTPMDFDDYDRPAEMQNDLNESNGDLLNVNSSLESLEPQSPNAVTKKHVFPRMAHLSSSQIFFTPNFYQSFRQNWHDFLAKHSNVANSEVFEDQTSRYSRPKRSYQIGSEDEASRQLKLEMLHRRNPALFSEAMKSISNKK</sequence>
<reference evidence="1 2" key="1">
    <citation type="journal article" date="2022" name="Nat. Ecol. Evol.">
        <title>A masculinizing supergene underlies an exaggerated male reproductive morph in a spider.</title>
        <authorList>
            <person name="Hendrickx F."/>
            <person name="De Corte Z."/>
            <person name="Sonet G."/>
            <person name="Van Belleghem S.M."/>
            <person name="Kostlbacher S."/>
            <person name="Vangestel C."/>
        </authorList>
    </citation>
    <scope>NUCLEOTIDE SEQUENCE [LARGE SCALE GENOMIC DNA]</scope>
    <source>
        <strain evidence="1">W744_W776</strain>
    </source>
</reference>
<evidence type="ECO:0000313" key="2">
    <source>
        <dbReference type="Proteomes" id="UP000827092"/>
    </source>
</evidence>
<proteinExistence type="predicted"/>